<dbReference type="Proteomes" id="UP001622594">
    <property type="component" value="Chromosome"/>
</dbReference>
<dbReference type="RefSeq" id="WP_327164586.1">
    <property type="nucleotide sequence ID" value="NZ_CP108062.1"/>
</dbReference>
<organism evidence="1 2">
    <name type="scientific">Streptomyces zaomyceticus</name>
    <dbReference type="NCBI Taxonomy" id="68286"/>
    <lineage>
        <taxon>Bacteria</taxon>
        <taxon>Bacillati</taxon>
        <taxon>Actinomycetota</taxon>
        <taxon>Actinomycetes</taxon>
        <taxon>Kitasatosporales</taxon>
        <taxon>Streptomycetaceae</taxon>
        <taxon>Streptomyces</taxon>
    </lineage>
</organism>
<name>A0ABZ1LA49_9ACTN</name>
<dbReference type="EMBL" id="CP108188">
    <property type="protein sequence ID" value="WTR69715.1"/>
    <property type="molecule type" value="Genomic_DNA"/>
</dbReference>
<proteinExistence type="predicted"/>
<protein>
    <submittedName>
        <fullName evidence="1">Uncharacterized protein</fullName>
    </submittedName>
</protein>
<evidence type="ECO:0000313" key="2">
    <source>
        <dbReference type="Proteomes" id="UP001622594"/>
    </source>
</evidence>
<gene>
    <name evidence="1" type="ORF">OG814_10770</name>
</gene>
<evidence type="ECO:0000313" key="1">
    <source>
        <dbReference type="EMBL" id="WTR69715.1"/>
    </source>
</evidence>
<sequence length="53" mass="5369">MTIAAIFDALPFAFADSCAESLAESLADSKSLPHLSGTAGFFLAMSARCGEGA</sequence>
<reference evidence="1 2" key="1">
    <citation type="submission" date="2022-10" db="EMBL/GenBank/DDBJ databases">
        <title>The complete genomes of actinobacterial strains from the NBC collection.</title>
        <authorList>
            <person name="Joergensen T.S."/>
            <person name="Alvarez Arevalo M."/>
            <person name="Sterndorff E.B."/>
            <person name="Faurdal D."/>
            <person name="Vuksanovic O."/>
            <person name="Mourched A.-S."/>
            <person name="Charusanti P."/>
            <person name="Shaw S."/>
            <person name="Blin K."/>
            <person name="Weber T."/>
        </authorList>
    </citation>
    <scope>NUCLEOTIDE SEQUENCE [LARGE SCALE GENOMIC DNA]</scope>
    <source>
        <strain evidence="1 2">NBC_00123</strain>
    </source>
</reference>
<accession>A0ABZ1LA49</accession>
<keyword evidence="2" id="KW-1185">Reference proteome</keyword>